<dbReference type="PANTHER" id="PTHR32329">
    <property type="entry name" value="BIFUNCTIONAL PROTEIN [INCLUDES 2-HYDROXYACYL-COA DEHYDRATASE (N-TER) AND ITS ACTIVATOR DOMAIN (C_TERM)-RELATED"/>
    <property type="match status" value="1"/>
</dbReference>
<dbReference type="CDD" id="cd24036">
    <property type="entry name" value="ASKHA_NBD_BcrAD_BadFG_HgdC_HadI"/>
    <property type="match status" value="1"/>
</dbReference>
<keyword evidence="3" id="KW-0408">Iron</keyword>
<keyword evidence="4" id="KW-0411">Iron-sulfur</keyword>
<keyword evidence="2" id="KW-0479">Metal-binding</keyword>
<dbReference type="PANTHER" id="PTHR32329:SF2">
    <property type="entry name" value="BIFUNCTIONAL PROTEIN [INCLUDES 2-HYDROXYACYL-COA DEHYDRATASE (N-TER) AND ITS ACTIVATOR DOMAIN (C_TERM)"/>
    <property type="match status" value="1"/>
</dbReference>
<dbReference type="InterPro" id="IPR008275">
    <property type="entry name" value="CoA_E_activase_dom"/>
</dbReference>
<dbReference type="GO" id="GO:0046872">
    <property type="term" value="F:metal ion binding"/>
    <property type="evidence" value="ECO:0007669"/>
    <property type="project" value="UniProtKB-KW"/>
</dbReference>
<proteinExistence type="predicted"/>
<dbReference type="NCBIfam" id="TIGR00241">
    <property type="entry name" value="CoA_E_activ"/>
    <property type="match status" value="1"/>
</dbReference>
<evidence type="ECO:0000256" key="2">
    <source>
        <dbReference type="ARBA" id="ARBA00022723"/>
    </source>
</evidence>
<gene>
    <name evidence="6" type="ORF">GXY80_07330</name>
</gene>
<dbReference type="Pfam" id="PF01869">
    <property type="entry name" value="BcrAD_BadFG"/>
    <property type="match status" value="1"/>
</dbReference>
<dbReference type="Gene3D" id="3.30.420.40">
    <property type="match status" value="2"/>
</dbReference>
<dbReference type="InterPro" id="IPR043129">
    <property type="entry name" value="ATPase_NBD"/>
</dbReference>
<evidence type="ECO:0000256" key="1">
    <source>
        <dbReference type="ARBA" id="ARBA00001966"/>
    </source>
</evidence>
<dbReference type="STRING" id="909663.GCA_000512235_01924"/>
<evidence type="ECO:0000259" key="5">
    <source>
        <dbReference type="Pfam" id="PF01869"/>
    </source>
</evidence>
<evidence type="ECO:0000256" key="3">
    <source>
        <dbReference type="ARBA" id="ARBA00023004"/>
    </source>
</evidence>
<dbReference type="SUPFAM" id="SSF53067">
    <property type="entry name" value="Actin-like ATPase domain"/>
    <property type="match status" value="1"/>
</dbReference>
<comment type="cofactor">
    <cofactor evidence="1">
        <name>[4Fe-4S] cluster</name>
        <dbReference type="ChEBI" id="CHEBI:49883"/>
    </cofactor>
</comment>
<reference evidence="6" key="2">
    <citation type="submission" date="2020-01" db="EMBL/GenBank/DDBJ databases">
        <authorList>
            <person name="Campanaro S."/>
        </authorList>
    </citation>
    <scope>NUCLEOTIDE SEQUENCE</scope>
    <source>
        <strain evidence="6">AS06rmzACSIP_7</strain>
    </source>
</reference>
<name>A0A351U4Z5_9BACT</name>
<protein>
    <submittedName>
        <fullName evidence="6">2-hydroxyglutaryl-CoA dehydratase</fullName>
    </submittedName>
</protein>
<organism evidence="6 7">
    <name type="scientific">Syntrophorhabdus aromaticivorans</name>
    <dbReference type="NCBI Taxonomy" id="328301"/>
    <lineage>
        <taxon>Bacteria</taxon>
        <taxon>Pseudomonadati</taxon>
        <taxon>Thermodesulfobacteriota</taxon>
        <taxon>Syntrophorhabdia</taxon>
        <taxon>Syntrophorhabdales</taxon>
        <taxon>Syntrophorhabdaceae</taxon>
        <taxon>Syntrophorhabdus</taxon>
    </lineage>
</organism>
<accession>A0A351U4Z5</accession>
<evidence type="ECO:0000313" key="7">
    <source>
        <dbReference type="Proteomes" id="UP000777265"/>
    </source>
</evidence>
<dbReference type="InterPro" id="IPR051805">
    <property type="entry name" value="Dehydratase_Activator_Redct"/>
</dbReference>
<evidence type="ECO:0000313" key="6">
    <source>
        <dbReference type="EMBL" id="NLW35277.1"/>
    </source>
</evidence>
<dbReference type="Proteomes" id="UP000777265">
    <property type="component" value="Unassembled WGS sequence"/>
</dbReference>
<feature type="domain" description="ATPase BadF/BadG/BcrA/BcrD type" evidence="5">
    <location>
        <begin position="7"/>
        <end position="252"/>
    </location>
</feature>
<reference evidence="6" key="1">
    <citation type="journal article" date="2020" name="Biotechnol. Biofuels">
        <title>New insights from the biogas microbiome by comprehensive genome-resolved metagenomics of nearly 1600 species originating from multiple anaerobic digesters.</title>
        <authorList>
            <person name="Campanaro S."/>
            <person name="Treu L."/>
            <person name="Rodriguez-R L.M."/>
            <person name="Kovalovszki A."/>
            <person name="Ziels R.M."/>
            <person name="Maus I."/>
            <person name="Zhu X."/>
            <person name="Kougias P.G."/>
            <person name="Basile A."/>
            <person name="Luo G."/>
            <person name="Schluter A."/>
            <person name="Konstantinidis K.T."/>
            <person name="Angelidaki I."/>
        </authorList>
    </citation>
    <scope>NUCLEOTIDE SEQUENCE</scope>
    <source>
        <strain evidence="6">AS06rmzACSIP_7</strain>
    </source>
</reference>
<dbReference type="GO" id="GO:0051536">
    <property type="term" value="F:iron-sulfur cluster binding"/>
    <property type="evidence" value="ECO:0007669"/>
    <property type="project" value="UniProtKB-KW"/>
</dbReference>
<comment type="caution">
    <text evidence="6">The sequence shown here is derived from an EMBL/GenBank/DDBJ whole genome shotgun (WGS) entry which is preliminary data.</text>
</comment>
<dbReference type="InterPro" id="IPR002731">
    <property type="entry name" value="ATPase_BadF"/>
</dbReference>
<dbReference type="EMBL" id="JAAYEE010000120">
    <property type="protein sequence ID" value="NLW35277.1"/>
    <property type="molecule type" value="Genomic_DNA"/>
</dbReference>
<sequence>MKRYYAGIDIGSTMTKAVIVGESIISSVIGPTGPEHRKLANRVMEKALDEAGLKFEDVTFIVSTGYGRVNVPFADRQITEITCHARGLYSLLPTVKTIVDIGGQDSKGIKMDGGKVTGFVMNDKCAAGTGRFLEVIADTLGVPLEKLGEVSLSAESPAVISNTCTVFAEHEVINKLSTGEKIPSLIAGVHDAVATRVYRLVKKLNVELDIAITGGGAKNAGLVKALEGMFGCPVLVPPEPLITGALGAALVGKERYEHALRSGQTLTRSGQGLQEARLFS</sequence>
<dbReference type="AlphaFoldDB" id="A0A351U4Z5"/>
<evidence type="ECO:0000256" key="4">
    <source>
        <dbReference type="ARBA" id="ARBA00023014"/>
    </source>
</evidence>